<organism evidence="4 5">
    <name type="scientific">Emergencia timonensis</name>
    <dbReference type="NCBI Taxonomy" id="1776384"/>
    <lineage>
        <taxon>Bacteria</taxon>
        <taxon>Bacillati</taxon>
        <taxon>Bacillota</taxon>
        <taxon>Clostridia</taxon>
        <taxon>Peptostreptococcales</taxon>
        <taxon>Anaerovoracaceae</taxon>
        <taxon>Emergencia</taxon>
    </lineage>
</organism>
<reference evidence="4 5" key="1">
    <citation type="submission" date="2018-08" db="EMBL/GenBank/DDBJ databases">
        <title>A genome reference for cultivated species of the human gut microbiota.</title>
        <authorList>
            <person name="Zou Y."/>
            <person name="Xue W."/>
            <person name="Luo G."/>
        </authorList>
    </citation>
    <scope>NUCLEOTIDE SEQUENCE [LARGE SCALE GENOMIC DNA]</scope>
    <source>
        <strain evidence="4 5">AM07-24</strain>
    </source>
</reference>
<dbReference type="SUPFAM" id="SSF46689">
    <property type="entry name" value="Homeodomain-like"/>
    <property type="match status" value="1"/>
</dbReference>
<gene>
    <name evidence="4" type="ORF">DW099_18850</name>
</gene>
<dbReference type="PRINTS" id="PR00455">
    <property type="entry name" value="HTHTETR"/>
</dbReference>
<dbReference type="AlphaFoldDB" id="A0A415DTU8"/>
<accession>A0A415DTU8</accession>
<dbReference type="PANTHER" id="PTHR43479:SF11">
    <property type="entry name" value="ACREF_ENVCD OPERON REPRESSOR-RELATED"/>
    <property type="match status" value="1"/>
</dbReference>
<dbReference type="InterPro" id="IPR050624">
    <property type="entry name" value="HTH-type_Tx_Regulator"/>
</dbReference>
<evidence type="ECO:0000259" key="3">
    <source>
        <dbReference type="PROSITE" id="PS50977"/>
    </source>
</evidence>
<feature type="domain" description="HTH tetR-type" evidence="3">
    <location>
        <begin position="3"/>
        <end position="63"/>
    </location>
</feature>
<dbReference type="PANTHER" id="PTHR43479">
    <property type="entry name" value="ACREF/ENVCD OPERON REPRESSOR-RELATED"/>
    <property type="match status" value="1"/>
</dbReference>
<evidence type="ECO:0000256" key="1">
    <source>
        <dbReference type="ARBA" id="ARBA00023125"/>
    </source>
</evidence>
<dbReference type="Gene3D" id="1.10.357.10">
    <property type="entry name" value="Tetracycline Repressor, domain 2"/>
    <property type="match status" value="1"/>
</dbReference>
<dbReference type="Proteomes" id="UP000284841">
    <property type="component" value="Unassembled WGS sequence"/>
</dbReference>
<dbReference type="GO" id="GO:0003677">
    <property type="term" value="F:DNA binding"/>
    <property type="evidence" value="ECO:0007669"/>
    <property type="project" value="UniProtKB-UniRule"/>
</dbReference>
<name>A0A415DTU8_9FIRM</name>
<dbReference type="Pfam" id="PF00440">
    <property type="entry name" value="TetR_N"/>
    <property type="match status" value="1"/>
</dbReference>
<keyword evidence="1 2" id="KW-0238">DNA-binding</keyword>
<dbReference type="InterPro" id="IPR001647">
    <property type="entry name" value="HTH_TetR"/>
</dbReference>
<comment type="caution">
    <text evidence="4">The sequence shown here is derived from an EMBL/GenBank/DDBJ whole genome shotgun (WGS) entry which is preliminary data.</text>
</comment>
<dbReference type="RefSeq" id="WP_067535914.1">
    <property type="nucleotide sequence ID" value="NZ_AP025567.1"/>
</dbReference>
<feature type="DNA-binding region" description="H-T-H motif" evidence="2">
    <location>
        <begin position="26"/>
        <end position="45"/>
    </location>
</feature>
<proteinExistence type="predicted"/>
<evidence type="ECO:0000256" key="2">
    <source>
        <dbReference type="PROSITE-ProRule" id="PRU00335"/>
    </source>
</evidence>
<dbReference type="GeneID" id="83003846"/>
<evidence type="ECO:0000313" key="5">
    <source>
        <dbReference type="Proteomes" id="UP000284841"/>
    </source>
</evidence>
<dbReference type="PROSITE" id="PS50977">
    <property type="entry name" value="HTH_TETR_2"/>
    <property type="match status" value="1"/>
</dbReference>
<dbReference type="STRING" id="1776384.GCA_900086585_01467"/>
<evidence type="ECO:0000313" key="4">
    <source>
        <dbReference type="EMBL" id="RHJ83376.1"/>
    </source>
</evidence>
<keyword evidence="5" id="KW-1185">Reference proteome</keyword>
<sequence>MKRNTKEDILIAALNLFAEKGFDGVSVRDIAEEVGIRQSSLYKHYESKQDIFDNILIRMEEQYQRMTLEVRAPQGAMQDVAKAYEIITTEELKEIARGMFFYWTESDYASRFRKMLLVEQYKSEEKSRLYHEYLTDGPLKFMAELFRLLVERECFIQEDWEFLALEFYSPIIFLMARYDSGAEREVIIRQLNQHIEHFAAHYRKD</sequence>
<dbReference type="OrthoDB" id="9808476at2"/>
<protein>
    <submittedName>
        <fullName evidence="4">TetR/AcrR family transcriptional regulator</fullName>
    </submittedName>
</protein>
<dbReference type="InterPro" id="IPR009057">
    <property type="entry name" value="Homeodomain-like_sf"/>
</dbReference>
<dbReference type="EMBL" id="QRMS01000009">
    <property type="protein sequence ID" value="RHJ83376.1"/>
    <property type="molecule type" value="Genomic_DNA"/>
</dbReference>